<keyword evidence="3" id="KW-0436">Ligase</keyword>
<dbReference type="Gene3D" id="3.30.300.30">
    <property type="match status" value="1"/>
</dbReference>
<feature type="domain" description="AMP-binding enzyme C-terminal" evidence="2">
    <location>
        <begin position="416"/>
        <end position="488"/>
    </location>
</feature>
<protein>
    <submittedName>
        <fullName evidence="3">Putative AMP-dependent synthase and ligase</fullName>
    </submittedName>
</protein>
<dbReference type="PANTHER" id="PTHR43201">
    <property type="entry name" value="ACYL-COA SYNTHETASE"/>
    <property type="match status" value="1"/>
</dbReference>
<dbReference type="InterPro" id="IPR000873">
    <property type="entry name" value="AMP-dep_synth/lig_dom"/>
</dbReference>
<organism evidence="3 4">
    <name type="scientific">Burkholderia plantarii</name>
    <dbReference type="NCBI Taxonomy" id="41899"/>
    <lineage>
        <taxon>Bacteria</taxon>
        <taxon>Pseudomonadati</taxon>
        <taxon>Pseudomonadota</taxon>
        <taxon>Betaproteobacteria</taxon>
        <taxon>Burkholderiales</taxon>
        <taxon>Burkholderiaceae</taxon>
        <taxon>Burkholderia</taxon>
    </lineage>
</organism>
<dbReference type="Proteomes" id="UP000031838">
    <property type="component" value="Chromosome 2"/>
</dbReference>
<accession>A0A0B6S1A4</accession>
<dbReference type="RefSeq" id="WP_319424456.1">
    <property type="nucleotide sequence ID" value="NZ_CP002581.1"/>
</dbReference>
<evidence type="ECO:0000313" key="3">
    <source>
        <dbReference type="EMBL" id="AJK48189.1"/>
    </source>
</evidence>
<dbReference type="InterPro" id="IPR045851">
    <property type="entry name" value="AMP-bd_C_sf"/>
</dbReference>
<reference evidence="4" key="1">
    <citation type="submission" date="2011-03" db="EMBL/GenBank/DDBJ databases">
        <authorList>
            <person name="Voget S."/>
            <person name="Streit W.R."/>
            <person name="Jaeger K.E."/>
            <person name="Daniel R."/>
        </authorList>
    </citation>
    <scope>NUCLEOTIDE SEQUENCE [LARGE SCALE GENOMIC DNA]</scope>
    <source>
        <strain evidence="4">PG1</strain>
    </source>
</reference>
<dbReference type="EMBL" id="CP002581">
    <property type="protein sequence ID" value="AJK48189.1"/>
    <property type="molecule type" value="Genomic_DNA"/>
</dbReference>
<evidence type="ECO:0000259" key="1">
    <source>
        <dbReference type="Pfam" id="PF00501"/>
    </source>
</evidence>
<evidence type="ECO:0000313" key="4">
    <source>
        <dbReference type="Proteomes" id="UP000031838"/>
    </source>
</evidence>
<keyword evidence="4" id="KW-1185">Reference proteome</keyword>
<dbReference type="GO" id="GO:0031956">
    <property type="term" value="F:medium-chain fatty acid-CoA ligase activity"/>
    <property type="evidence" value="ECO:0007669"/>
    <property type="project" value="TreeGrafter"/>
</dbReference>
<dbReference type="InterPro" id="IPR020845">
    <property type="entry name" value="AMP-binding_CS"/>
</dbReference>
<dbReference type="InterPro" id="IPR025110">
    <property type="entry name" value="AMP-bd_C"/>
</dbReference>
<dbReference type="PROSITE" id="PS00455">
    <property type="entry name" value="AMP_BINDING"/>
    <property type="match status" value="1"/>
</dbReference>
<dbReference type="SUPFAM" id="SSF56801">
    <property type="entry name" value="Acetyl-CoA synthetase-like"/>
    <property type="match status" value="1"/>
</dbReference>
<dbReference type="GO" id="GO:0006631">
    <property type="term" value="P:fatty acid metabolic process"/>
    <property type="evidence" value="ECO:0007669"/>
    <property type="project" value="TreeGrafter"/>
</dbReference>
<gene>
    <name evidence="3" type="ORF">BGL_2c00910</name>
</gene>
<evidence type="ECO:0000259" key="2">
    <source>
        <dbReference type="Pfam" id="PF13193"/>
    </source>
</evidence>
<dbReference type="Pfam" id="PF00501">
    <property type="entry name" value="AMP-binding"/>
    <property type="match status" value="1"/>
</dbReference>
<dbReference type="AlphaFoldDB" id="A0A0B6S1A4"/>
<name>A0A0B6S1A4_BURPL</name>
<dbReference type="CDD" id="cd04433">
    <property type="entry name" value="AFD_class_I"/>
    <property type="match status" value="1"/>
</dbReference>
<dbReference type="HOGENOM" id="CLU_000022_59_9_4"/>
<reference evidence="3 4" key="2">
    <citation type="journal article" date="2016" name="Appl. Microbiol. Biotechnol.">
        <title>Mutations improving production and secretion of extracellular lipase by Burkholderia glumae PG1.</title>
        <authorList>
            <person name="Knapp A."/>
            <person name="Voget S."/>
            <person name="Gao R."/>
            <person name="Zaburannyi N."/>
            <person name="Krysciak D."/>
            <person name="Breuer M."/>
            <person name="Hauer B."/>
            <person name="Streit W.R."/>
            <person name="Muller R."/>
            <person name="Daniel R."/>
            <person name="Jaeger K.E."/>
        </authorList>
    </citation>
    <scope>NUCLEOTIDE SEQUENCE [LARGE SCALE GENOMIC DNA]</scope>
    <source>
        <strain evidence="3 4">PG1</strain>
    </source>
</reference>
<dbReference type="Gene3D" id="3.40.50.12780">
    <property type="entry name" value="N-terminal domain of ligase-like"/>
    <property type="match status" value="1"/>
</dbReference>
<sequence>MHVTEKRIMLGTFTSLDQAVAHTAAHRPDQCFVLDASRSGEEVSYSYRQANERIDSLAAQLDALPPGQGVGVLLATSYACLCLIYAVIRSGRDVVLIDPEWGLVAKRAVIREMGLQHLVSAEPCHDELADICLPLDPNRPAPGFAADAERSARSRVVVFTSGTTSKPKGIELSQAAMLYAYRLGGQCLGLGPQTRSGCIYRMSGLGIAGIHFLFPILHGGSTVILPQYAYFDVAAFWQLIRRWEINFLYIVPPIANFLVKEGEPLATPFTRDSLLCVAGSARLDAAIQRRFQDAFAPLANIYGLSECGFAFLFGHFDGTRYTHSVGPAVGLELKLLDEHGTPITEPMRQGRLYVRTPSLFEGYVNNAELTASLVDDGWLDTRDLAYFDTERCYYIVGRCDGTINKGGNLFHLVECDELLLNHEQVIEACSVKVPCDMYGEDYIAFARVREAQGAAILQEFLARGLGVARAPRQVVQCSSELPRNGAGKYDRKGLLALAGVED</sequence>
<dbReference type="KEGG" id="bgp:BGL_2c00910"/>
<dbReference type="Pfam" id="PF13193">
    <property type="entry name" value="AMP-binding_C"/>
    <property type="match status" value="1"/>
</dbReference>
<feature type="domain" description="AMP-dependent synthetase/ligase" evidence="1">
    <location>
        <begin position="21"/>
        <end position="363"/>
    </location>
</feature>
<proteinExistence type="predicted"/>
<dbReference type="InterPro" id="IPR042099">
    <property type="entry name" value="ANL_N_sf"/>
</dbReference>
<dbReference type="PANTHER" id="PTHR43201:SF32">
    <property type="entry name" value="2-SUCCINYLBENZOATE--COA LIGASE, CHLOROPLASTIC_PEROXISOMAL"/>
    <property type="match status" value="1"/>
</dbReference>